<proteinExistence type="predicted"/>
<comment type="caution">
    <text evidence="2">The sequence shown here is derived from an EMBL/GenBank/DDBJ whole genome shotgun (WGS) entry which is preliminary data.</text>
</comment>
<gene>
    <name evidence="2" type="ORF">CK203_067016</name>
</gene>
<dbReference type="EMBL" id="QGNW01001119">
    <property type="protein sequence ID" value="RVW55229.1"/>
    <property type="molecule type" value="Genomic_DNA"/>
</dbReference>
<dbReference type="Proteomes" id="UP000288805">
    <property type="component" value="Unassembled WGS sequence"/>
</dbReference>
<evidence type="ECO:0000313" key="2">
    <source>
        <dbReference type="EMBL" id="RVW55229.1"/>
    </source>
</evidence>
<sequence length="796" mass="89572">MGARKSIRKGSFGVESKSFEVEVEEQKGKEQATIVERKGGISLWIRLGPKSIGFFFNGLVLCIKDAGFDAMAIGFLPTKKRDARKKKRCCRNPSMGKTYAEVAKQPKGKEKATIRVEIRKKELSRNLNKLAHCLLGGLSFALEKWRPEFGCLMDGEKRSKAWSIPQTEKLGDLQWAKILVKLNGEKLPNVVEVWVEDLCYEVTLWWEVRLVLRAVMARKSGNIVGTEGEVGGEAIERAVERMRGEDDGSRLEDLLRPTVGIRGQTKPFVTSEPALLEAFPCEFGLSHFGLPSLKGSGQAKAREPVVPGLVYHSISSFWVYEGLRRPSAEEQLLEESSKTDRALMEEASRELKRLECSINYEEGRSKRYNARKRVPDFGCPMKLRLLSWNVRGANDSSKRSHGCSRLCGWDFDLLGQKVPGIAGDGGRKGRLCGGARGIWDDPWCLGGDFNAALSQKERVVRGGGLSRGPCPFRFKNMWLKVDGFKDLFRDWWQGAGRRERASFRLAAKLKVLKEKIKIWNRDVFGRLEVNKSSTLQQDQDQWVELVEEQEVREGIVNAFQQQLLEKPGWRADIEGLHLQHPNHSEAEALELPFTEEEIFLALMEMNGDKALGPDGFCIRWALGLVGWSGFGGAFQLQNFLFLSTGVLTDFFSSSKGLRQRDPISPYLFVLGMEVLSALIRRAVDGGFISSCRLRGRGGMEMNVSHLLFADDTIIFCKARKEHLTHLGWILAWFKAAFGLRINLAKSELIPVGEVEEYEDMAVELGCRVGDFPVKYLGLPLEPITRPCLCGMGWRKE</sequence>
<dbReference type="InterPro" id="IPR000477">
    <property type="entry name" value="RT_dom"/>
</dbReference>
<dbReference type="PANTHER" id="PTHR46890">
    <property type="entry name" value="NON-LTR RETROLELEMENT REVERSE TRANSCRIPTASE-LIKE PROTEIN-RELATED"/>
    <property type="match status" value="1"/>
</dbReference>
<evidence type="ECO:0000313" key="3">
    <source>
        <dbReference type="Proteomes" id="UP000288805"/>
    </source>
</evidence>
<dbReference type="PANTHER" id="PTHR46890:SF50">
    <property type="entry name" value="RNA-DIRECTED DNA POLYMERASE, EUKARYOTA, REVERSE TRANSCRIPTASE ZINC-BINDING DOMAIN PROTEIN-RELATED"/>
    <property type="match status" value="1"/>
</dbReference>
<dbReference type="Pfam" id="PF00078">
    <property type="entry name" value="RVT_1"/>
    <property type="match status" value="1"/>
</dbReference>
<name>A0A438F5D2_VITVI</name>
<protein>
    <recommendedName>
        <fullName evidence="1">Reverse transcriptase domain-containing protein</fullName>
    </recommendedName>
</protein>
<feature type="domain" description="Reverse transcriptase" evidence="1">
    <location>
        <begin position="637"/>
        <end position="779"/>
    </location>
</feature>
<accession>A0A438F5D2</accession>
<evidence type="ECO:0000259" key="1">
    <source>
        <dbReference type="Pfam" id="PF00078"/>
    </source>
</evidence>
<organism evidence="2 3">
    <name type="scientific">Vitis vinifera</name>
    <name type="common">Grape</name>
    <dbReference type="NCBI Taxonomy" id="29760"/>
    <lineage>
        <taxon>Eukaryota</taxon>
        <taxon>Viridiplantae</taxon>
        <taxon>Streptophyta</taxon>
        <taxon>Embryophyta</taxon>
        <taxon>Tracheophyta</taxon>
        <taxon>Spermatophyta</taxon>
        <taxon>Magnoliopsida</taxon>
        <taxon>eudicotyledons</taxon>
        <taxon>Gunneridae</taxon>
        <taxon>Pentapetalae</taxon>
        <taxon>rosids</taxon>
        <taxon>Vitales</taxon>
        <taxon>Vitaceae</taxon>
        <taxon>Viteae</taxon>
        <taxon>Vitis</taxon>
    </lineage>
</organism>
<reference evidence="2 3" key="1">
    <citation type="journal article" date="2018" name="PLoS Genet.">
        <title>Population sequencing reveals clonal diversity and ancestral inbreeding in the grapevine cultivar Chardonnay.</title>
        <authorList>
            <person name="Roach M.J."/>
            <person name="Johnson D.L."/>
            <person name="Bohlmann J."/>
            <person name="van Vuuren H.J."/>
            <person name="Jones S.J."/>
            <person name="Pretorius I.S."/>
            <person name="Schmidt S.A."/>
            <person name="Borneman A.R."/>
        </authorList>
    </citation>
    <scope>NUCLEOTIDE SEQUENCE [LARGE SCALE GENOMIC DNA]</scope>
    <source>
        <strain evidence="3">cv. Chardonnay</strain>
        <tissue evidence="2">Leaf</tissue>
    </source>
</reference>
<dbReference type="InterPro" id="IPR052343">
    <property type="entry name" value="Retrotransposon-Effector_Assoc"/>
</dbReference>
<dbReference type="AlphaFoldDB" id="A0A438F5D2"/>